<dbReference type="Proteomes" id="UP000499080">
    <property type="component" value="Unassembled WGS sequence"/>
</dbReference>
<protein>
    <submittedName>
        <fullName evidence="1">Uncharacterized protein</fullName>
    </submittedName>
</protein>
<accession>A0A4Y2K397</accession>
<evidence type="ECO:0000313" key="2">
    <source>
        <dbReference type="Proteomes" id="UP000499080"/>
    </source>
</evidence>
<evidence type="ECO:0000313" key="1">
    <source>
        <dbReference type="EMBL" id="GBM96305.1"/>
    </source>
</evidence>
<keyword evidence="2" id="KW-1185">Reference proteome</keyword>
<gene>
    <name evidence="1" type="ORF">AVEN_6819_1</name>
</gene>
<dbReference type="AlphaFoldDB" id="A0A4Y2K397"/>
<sequence length="96" mass="10841">MQIYNSGDKTTDQISSIWLVVILSFRARMHADEQTDFPLTDFVQNLMEICNFGVKIASMHTDESARLPVHGFQGPALKSEIYTLGVKQIFHPSTLL</sequence>
<dbReference type="EMBL" id="BGPR01004133">
    <property type="protein sequence ID" value="GBM96305.1"/>
    <property type="molecule type" value="Genomic_DNA"/>
</dbReference>
<organism evidence="1 2">
    <name type="scientific">Araneus ventricosus</name>
    <name type="common">Orbweaver spider</name>
    <name type="synonym">Epeira ventricosa</name>
    <dbReference type="NCBI Taxonomy" id="182803"/>
    <lineage>
        <taxon>Eukaryota</taxon>
        <taxon>Metazoa</taxon>
        <taxon>Ecdysozoa</taxon>
        <taxon>Arthropoda</taxon>
        <taxon>Chelicerata</taxon>
        <taxon>Arachnida</taxon>
        <taxon>Araneae</taxon>
        <taxon>Araneomorphae</taxon>
        <taxon>Entelegynae</taxon>
        <taxon>Araneoidea</taxon>
        <taxon>Araneidae</taxon>
        <taxon>Araneus</taxon>
    </lineage>
</organism>
<proteinExistence type="predicted"/>
<comment type="caution">
    <text evidence="1">The sequence shown here is derived from an EMBL/GenBank/DDBJ whole genome shotgun (WGS) entry which is preliminary data.</text>
</comment>
<reference evidence="1 2" key="1">
    <citation type="journal article" date="2019" name="Sci. Rep.">
        <title>Orb-weaving spider Araneus ventricosus genome elucidates the spidroin gene catalogue.</title>
        <authorList>
            <person name="Kono N."/>
            <person name="Nakamura H."/>
            <person name="Ohtoshi R."/>
            <person name="Moran D.A.P."/>
            <person name="Shinohara A."/>
            <person name="Yoshida Y."/>
            <person name="Fujiwara M."/>
            <person name="Mori M."/>
            <person name="Tomita M."/>
            <person name="Arakawa K."/>
        </authorList>
    </citation>
    <scope>NUCLEOTIDE SEQUENCE [LARGE SCALE GENOMIC DNA]</scope>
</reference>
<name>A0A4Y2K397_ARAVE</name>